<dbReference type="OrthoDB" id="6781249at2759"/>
<dbReference type="PANTHER" id="PTHR46704:SF1">
    <property type="entry name" value="TELOMERE LENGTH REGULATION PROTEIN TEL2 HOMOLOG"/>
    <property type="match status" value="1"/>
</dbReference>
<evidence type="ECO:0000313" key="2">
    <source>
        <dbReference type="Proteomes" id="UP000499080"/>
    </source>
</evidence>
<organism evidence="1 2">
    <name type="scientific">Araneus ventricosus</name>
    <name type="common">Orbweaver spider</name>
    <name type="synonym">Epeira ventricosa</name>
    <dbReference type="NCBI Taxonomy" id="182803"/>
    <lineage>
        <taxon>Eukaryota</taxon>
        <taxon>Metazoa</taxon>
        <taxon>Ecdysozoa</taxon>
        <taxon>Arthropoda</taxon>
        <taxon>Chelicerata</taxon>
        <taxon>Arachnida</taxon>
        <taxon>Araneae</taxon>
        <taxon>Araneomorphae</taxon>
        <taxon>Entelegynae</taxon>
        <taxon>Araneoidea</taxon>
        <taxon>Araneidae</taxon>
        <taxon>Araneus</taxon>
    </lineage>
</organism>
<reference evidence="1 2" key="1">
    <citation type="journal article" date="2019" name="Sci. Rep.">
        <title>Orb-weaving spider Araneus ventricosus genome elucidates the spidroin gene catalogue.</title>
        <authorList>
            <person name="Kono N."/>
            <person name="Nakamura H."/>
            <person name="Ohtoshi R."/>
            <person name="Moran D.A.P."/>
            <person name="Shinohara A."/>
            <person name="Yoshida Y."/>
            <person name="Fujiwara M."/>
            <person name="Mori M."/>
            <person name="Tomita M."/>
            <person name="Arakawa K."/>
        </authorList>
    </citation>
    <scope>NUCLEOTIDE SEQUENCE [LARGE SCALE GENOMIC DNA]</scope>
</reference>
<name>A0A4Y2CC02_ARAVE</name>
<evidence type="ECO:0008006" key="3">
    <source>
        <dbReference type="Google" id="ProtNLM"/>
    </source>
</evidence>
<dbReference type="EMBL" id="BGPR01000170">
    <property type="protein sequence ID" value="GBM01504.1"/>
    <property type="molecule type" value="Genomic_DNA"/>
</dbReference>
<dbReference type="PANTHER" id="PTHR46704">
    <property type="entry name" value="CXC DOMAIN-CONTAINING PROTEIN-RELATED"/>
    <property type="match status" value="1"/>
</dbReference>
<dbReference type="AlphaFoldDB" id="A0A4Y2CC02"/>
<sequence length="365" mass="40375">MTSKGIETRVATGDADTYIVRCGLEKATSHPTVAIIGEDVGLIMILIALAPAESDIYSMKPGKGKVEAKIFSTRKLQKELSFAQTIILFHAFSGCDTTSEIYRKSKASTVNLFKNQLSQMKNITYIFYNPSSTSDTISQAGENMFLAIYKAPANEHNLNNHRYAAFLKSSTKVKSDLSSLPPTKGADKQHSFRVYLQIQQWLNNQLPPDQWGWAQGDDGSLFPVTINDPVAPGTILNSIFCRCTTGCGGRCGCRKTGMQCSSVCGTFHGICTNGAPLEEEEFELDREVEESNGILLRTSVKSVYAYFYVVTSRYQLYVKRDGETPFSPSSLSDGPLIVLVTESSLKNVYDTRLNVTRFSRTDFET</sequence>
<evidence type="ECO:0000313" key="1">
    <source>
        <dbReference type="EMBL" id="GBM01504.1"/>
    </source>
</evidence>
<protein>
    <recommendedName>
        <fullName evidence="3">Tesmin/TSO1-like CXC domain-containing protein</fullName>
    </recommendedName>
</protein>
<proteinExistence type="predicted"/>
<dbReference type="Proteomes" id="UP000499080">
    <property type="component" value="Unassembled WGS sequence"/>
</dbReference>
<accession>A0A4Y2CC02</accession>
<gene>
    <name evidence="1" type="ORF">AVEN_209314_1</name>
</gene>
<keyword evidence="2" id="KW-1185">Reference proteome</keyword>
<comment type="caution">
    <text evidence="1">The sequence shown here is derived from an EMBL/GenBank/DDBJ whole genome shotgun (WGS) entry which is preliminary data.</text>
</comment>